<dbReference type="EMBL" id="CP015506">
    <property type="protein sequence ID" value="AND41988.1"/>
    <property type="molecule type" value="Genomic_DNA"/>
</dbReference>
<dbReference type="Proteomes" id="UP000077856">
    <property type="component" value="Chromosome"/>
</dbReference>
<dbReference type="STRING" id="1196031.A361_23530"/>
<evidence type="ECO:0000313" key="2">
    <source>
        <dbReference type="EMBL" id="AND41988.1"/>
    </source>
</evidence>
<sequence length="185" mass="20328">MKNTYLTSYFPLLAIILFSTSLALKTQMELVYFLKKTGIFQGMLEFFSEGGVKLSLTVLLLVLFFMVFAALKLVADTINGLSLLFFSKDLEGESLTKSRQGSAIYFIGGALSLLSLFSYIGIAILFAAATFIYFSYFVYKASSSLTASGIAGVIFFQVMVWSSLLTGILYLSLKIHNSIMASLPI</sequence>
<organism evidence="2 3">
    <name type="scientific">Cytobacillus oceanisediminis 2691</name>
    <dbReference type="NCBI Taxonomy" id="1196031"/>
    <lineage>
        <taxon>Bacteria</taxon>
        <taxon>Bacillati</taxon>
        <taxon>Bacillota</taxon>
        <taxon>Bacilli</taxon>
        <taxon>Bacillales</taxon>
        <taxon>Bacillaceae</taxon>
        <taxon>Cytobacillus</taxon>
    </lineage>
</organism>
<proteinExistence type="predicted"/>
<evidence type="ECO:0000256" key="1">
    <source>
        <dbReference type="SAM" id="Phobius"/>
    </source>
</evidence>
<gene>
    <name evidence="2" type="ORF">A361_23530</name>
</gene>
<dbReference type="InterPro" id="IPR035289">
    <property type="entry name" value="DUF5366"/>
</dbReference>
<keyword evidence="1" id="KW-1133">Transmembrane helix</keyword>
<evidence type="ECO:0000313" key="3">
    <source>
        <dbReference type="Proteomes" id="UP000077856"/>
    </source>
</evidence>
<keyword evidence="1" id="KW-0812">Transmembrane</keyword>
<protein>
    <recommendedName>
        <fullName evidence="4">YufK family protein</fullName>
    </recommendedName>
</protein>
<dbReference type="Pfam" id="PF17328">
    <property type="entry name" value="DUF5366"/>
    <property type="match status" value="1"/>
</dbReference>
<evidence type="ECO:0008006" key="4">
    <source>
        <dbReference type="Google" id="ProtNLM"/>
    </source>
</evidence>
<name>A0A160MH04_9BACI</name>
<feature type="transmembrane region" description="Helical" evidence="1">
    <location>
        <begin position="103"/>
        <end position="136"/>
    </location>
</feature>
<dbReference type="KEGG" id="bon:A361_23530"/>
<keyword evidence="1" id="KW-0472">Membrane</keyword>
<feature type="transmembrane region" description="Helical" evidence="1">
    <location>
        <begin position="148"/>
        <end position="173"/>
    </location>
</feature>
<accession>A0A160MH04</accession>
<dbReference type="RefSeq" id="WP_009331650.1">
    <property type="nucleotide sequence ID" value="NZ_CP015506.1"/>
</dbReference>
<dbReference type="AlphaFoldDB" id="A0A160MH04"/>
<dbReference type="eggNOG" id="ENOG5030GF5">
    <property type="taxonomic scope" value="Bacteria"/>
</dbReference>
<feature type="transmembrane region" description="Helical" evidence="1">
    <location>
        <begin position="54"/>
        <end position="75"/>
    </location>
</feature>
<reference evidence="2 3" key="1">
    <citation type="submission" date="2016-04" db="EMBL/GenBank/DDBJ databases">
        <title>Complete genome sequence of Bacillus oceanisediminis strain 2691.</title>
        <authorList>
            <person name="Jeong H."/>
            <person name="Kim H.J."/>
            <person name="Lee D.-W."/>
        </authorList>
    </citation>
    <scope>NUCLEOTIDE SEQUENCE [LARGE SCALE GENOMIC DNA]</scope>
    <source>
        <strain evidence="2 3">2691</strain>
    </source>
</reference>